<gene>
    <name evidence="3" type="ORF">PPNSA23_00980</name>
</gene>
<dbReference type="EMBL" id="BAAFZP010000001">
    <property type="protein sequence ID" value="GAB1580155.1"/>
    <property type="molecule type" value="Genomic_DNA"/>
</dbReference>
<dbReference type="Proteomes" id="UP001628091">
    <property type="component" value="Unassembled WGS sequence"/>
</dbReference>
<proteinExistence type="predicted"/>
<comment type="caution">
    <text evidence="3">The sequence shown here is derived from an EMBL/GenBank/DDBJ whole genome shotgun (WGS) entry which is preliminary data.</text>
</comment>
<dbReference type="PANTHER" id="PTHR43648">
    <property type="entry name" value="ELECTRON TRANSFER FLAVOPROTEIN BETA SUBUNIT LYSINE METHYLTRANSFERASE"/>
    <property type="match status" value="1"/>
</dbReference>
<keyword evidence="1 3" id="KW-0489">Methyltransferase</keyword>
<evidence type="ECO:0000256" key="1">
    <source>
        <dbReference type="ARBA" id="ARBA00022603"/>
    </source>
</evidence>
<keyword evidence="4" id="KW-1185">Reference proteome</keyword>
<evidence type="ECO:0000256" key="2">
    <source>
        <dbReference type="ARBA" id="ARBA00022679"/>
    </source>
</evidence>
<dbReference type="PANTHER" id="PTHR43648:SF1">
    <property type="entry name" value="ELECTRON TRANSFER FLAVOPROTEIN BETA SUBUNIT LYSINE METHYLTRANSFERASE"/>
    <property type="match status" value="1"/>
</dbReference>
<dbReference type="SUPFAM" id="SSF53335">
    <property type="entry name" value="S-adenosyl-L-methionine-dependent methyltransferases"/>
    <property type="match status" value="1"/>
</dbReference>
<organism evidence="3 4">
    <name type="scientific">Phyllobacterium phragmitis</name>
    <dbReference type="NCBI Taxonomy" id="2670329"/>
    <lineage>
        <taxon>Bacteria</taxon>
        <taxon>Pseudomonadati</taxon>
        <taxon>Pseudomonadota</taxon>
        <taxon>Alphaproteobacteria</taxon>
        <taxon>Hyphomicrobiales</taxon>
        <taxon>Phyllobacteriaceae</taxon>
        <taxon>Phyllobacterium</taxon>
    </lineage>
</organism>
<dbReference type="GO" id="GO:0032259">
    <property type="term" value="P:methylation"/>
    <property type="evidence" value="ECO:0007669"/>
    <property type="project" value="UniProtKB-KW"/>
</dbReference>
<name>A0ABQ0GU22_9HYPH</name>
<dbReference type="InterPro" id="IPR029063">
    <property type="entry name" value="SAM-dependent_MTases_sf"/>
</dbReference>
<dbReference type="Pfam" id="PF06325">
    <property type="entry name" value="PrmA"/>
    <property type="match status" value="1"/>
</dbReference>
<dbReference type="RefSeq" id="WP_407863209.1">
    <property type="nucleotide sequence ID" value="NZ_BAAFZP010000001.1"/>
</dbReference>
<evidence type="ECO:0000313" key="4">
    <source>
        <dbReference type="Proteomes" id="UP001628091"/>
    </source>
</evidence>
<keyword evidence="2" id="KW-0808">Transferase</keyword>
<protein>
    <submittedName>
        <fullName evidence="3">Methyltransferase</fullName>
    </submittedName>
</protein>
<accession>A0ABQ0GU22</accession>
<sequence length="223" mass="23898">MSPGTPLDPSGDRARAFILANTGLQAPPHVPEIRLHLADEAHDLWHRTEEELATIGLPPPFWAFAWAGGQGVARYVLDNPDTVRGKTVLDFASGSGLVAIAAAKAGAARVTASDIDLFTEAAIALNAAANDVAVTSLIEDLIGRDGGWDVLLAGDVFYERPLAERLIPWFSALHQRGATVIVGDPGRAYLPKERLEALAVYTVPVTRILEDAEVKRTTVWSFA</sequence>
<dbReference type="GO" id="GO:0008168">
    <property type="term" value="F:methyltransferase activity"/>
    <property type="evidence" value="ECO:0007669"/>
    <property type="project" value="UniProtKB-KW"/>
</dbReference>
<dbReference type="Gene3D" id="3.40.50.150">
    <property type="entry name" value="Vaccinia Virus protein VP39"/>
    <property type="match status" value="1"/>
</dbReference>
<evidence type="ECO:0000313" key="3">
    <source>
        <dbReference type="EMBL" id="GAB1580155.1"/>
    </source>
</evidence>
<dbReference type="InterPro" id="IPR050078">
    <property type="entry name" value="Ribosomal_L11_MeTrfase_PrmA"/>
</dbReference>
<reference evidence="3 4" key="1">
    <citation type="submission" date="2024-10" db="EMBL/GenBank/DDBJ databases">
        <title>Isolation, draft genome sequencing and identification of Phyllobacterium sp. NSA23, isolated from leaf soil.</title>
        <authorList>
            <person name="Akita H."/>
        </authorList>
    </citation>
    <scope>NUCLEOTIDE SEQUENCE [LARGE SCALE GENOMIC DNA]</scope>
    <source>
        <strain evidence="3 4">NSA23</strain>
    </source>
</reference>